<keyword evidence="6" id="KW-1185">Reference proteome</keyword>
<dbReference type="InParanoid" id="A0A067QAV5"/>
<keyword evidence="4" id="KW-0732">Signal</keyword>
<evidence type="ECO:0000256" key="2">
    <source>
        <dbReference type="ARBA" id="ARBA00010421"/>
    </source>
</evidence>
<dbReference type="InterPro" id="IPR010829">
    <property type="entry name" value="Cerato-platanin"/>
</dbReference>
<keyword evidence="3" id="KW-0964">Secreted</keyword>
<comment type="similarity">
    <text evidence="2">Belongs to the cerato-platanin family.</text>
</comment>
<dbReference type="Pfam" id="PF07249">
    <property type="entry name" value="Cerato-platanin"/>
    <property type="match status" value="1"/>
</dbReference>
<evidence type="ECO:0000256" key="4">
    <source>
        <dbReference type="SAM" id="SignalP"/>
    </source>
</evidence>
<dbReference type="SUPFAM" id="SSF50685">
    <property type="entry name" value="Barwin-like endoglucanases"/>
    <property type="match status" value="1"/>
</dbReference>
<proteinExistence type="inferred from homology"/>
<dbReference type="HOGENOM" id="CLU_111635_0_0_1"/>
<dbReference type="Proteomes" id="UP000027265">
    <property type="component" value="Unassembled WGS sequence"/>
</dbReference>
<dbReference type="AlphaFoldDB" id="A0A067QAV5"/>
<sequence length="139" mass="14163">MKFTTILAAFSLLIAPALGVQVTYDTTYDIGSQSLSTVACSDGVNGLLTKGYTTFSSLPTFPNIGGAQAVAGWNSPNCGTCWSLTWGGNNVTVLAVDHAGSGFNIGLQAMNTLTGGQAYDLGVVQATATQLANSACGMK</sequence>
<dbReference type="GO" id="GO:0005576">
    <property type="term" value="C:extracellular region"/>
    <property type="evidence" value="ECO:0007669"/>
    <property type="project" value="UniProtKB-SubCell"/>
</dbReference>
<gene>
    <name evidence="5" type="ORF">JAAARDRAFT_33287</name>
</gene>
<feature type="signal peptide" evidence="4">
    <location>
        <begin position="1"/>
        <end position="19"/>
    </location>
</feature>
<dbReference type="CDD" id="cd22778">
    <property type="entry name" value="DPBB_CEPL-like"/>
    <property type="match status" value="1"/>
</dbReference>
<dbReference type="InterPro" id="IPR036908">
    <property type="entry name" value="RlpA-like_sf"/>
</dbReference>
<comment type="subcellular location">
    <subcellularLocation>
        <location evidence="1">Secreted</location>
    </subcellularLocation>
</comment>
<reference evidence="6" key="1">
    <citation type="journal article" date="2014" name="Proc. Natl. Acad. Sci. U.S.A.">
        <title>Extensive sampling of basidiomycete genomes demonstrates inadequacy of the white-rot/brown-rot paradigm for wood decay fungi.</title>
        <authorList>
            <person name="Riley R."/>
            <person name="Salamov A.A."/>
            <person name="Brown D.W."/>
            <person name="Nagy L.G."/>
            <person name="Floudas D."/>
            <person name="Held B.W."/>
            <person name="Levasseur A."/>
            <person name="Lombard V."/>
            <person name="Morin E."/>
            <person name="Otillar R."/>
            <person name="Lindquist E.A."/>
            <person name="Sun H."/>
            <person name="LaButti K.M."/>
            <person name="Schmutz J."/>
            <person name="Jabbour D."/>
            <person name="Luo H."/>
            <person name="Baker S.E."/>
            <person name="Pisabarro A.G."/>
            <person name="Walton J.D."/>
            <person name="Blanchette R.A."/>
            <person name="Henrissat B."/>
            <person name="Martin F."/>
            <person name="Cullen D."/>
            <person name="Hibbett D.S."/>
            <person name="Grigoriev I.V."/>
        </authorList>
    </citation>
    <scope>NUCLEOTIDE SEQUENCE [LARGE SCALE GENOMIC DNA]</scope>
    <source>
        <strain evidence="6">MUCL 33604</strain>
    </source>
</reference>
<feature type="chain" id="PRO_5001648016" description="Cerato-platanin" evidence="4">
    <location>
        <begin position="20"/>
        <end position="139"/>
    </location>
</feature>
<evidence type="ECO:0000313" key="5">
    <source>
        <dbReference type="EMBL" id="KDQ59716.1"/>
    </source>
</evidence>
<evidence type="ECO:0000313" key="6">
    <source>
        <dbReference type="Proteomes" id="UP000027265"/>
    </source>
</evidence>
<evidence type="ECO:0008006" key="7">
    <source>
        <dbReference type="Google" id="ProtNLM"/>
    </source>
</evidence>
<protein>
    <recommendedName>
        <fullName evidence="7">Cerato-platanin</fullName>
    </recommendedName>
</protein>
<evidence type="ECO:0000256" key="1">
    <source>
        <dbReference type="ARBA" id="ARBA00004613"/>
    </source>
</evidence>
<dbReference type="OrthoDB" id="4898945at2759"/>
<dbReference type="EMBL" id="KL197715">
    <property type="protein sequence ID" value="KDQ59716.1"/>
    <property type="molecule type" value="Genomic_DNA"/>
</dbReference>
<organism evidence="5 6">
    <name type="scientific">Jaapia argillacea MUCL 33604</name>
    <dbReference type="NCBI Taxonomy" id="933084"/>
    <lineage>
        <taxon>Eukaryota</taxon>
        <taxon>Fungi</taxon>
        <taxon>Dikarya</taxon>
        <taxon>Basidiomycota</taxon>
        <taxon>Agaricomycotina</taxon>
        <taxon>Agaricomycetes</taxon>
        <taxon>Agaricomycetidae</taxon>
        <taxon>Jaapiales</taxon>
        <taxon>Jaapiaceae</taxon>
        <taxon>Jaapia</taxon>
    </lineage>
</organism>
<evidence type="ECO:0000256" key="3">
    <source>
        <dbReference type="ARBA" id="ARBA00022525"/>
    </source>
</evidence>
<name>A0A067QAV5_9AGAM</name>
<accession>A0A067QAV5</accession>
<dbReference type="Gene3D" id="2.40.40.10">
    <property type="entry name" value="RlpA-like domain"/>
    <property type="match status" value="1"/>
</dbReference>